<reference evidence="4 5" key="1">
    <citation type="journal article" date="2019" name="ISME J.">
        <title>Deianiraea, an extracellular bacterium associated with the ciliate Paramecium, suggests an alternative scenario for the evolution of Rickettsiales.</title>
        <authorList>
            <person name="Castelli M."/>
            <person name="Sabaneyeva E."/>
            <person name="Lanzoni O."/>
            <person name="Lebedeva N."/>
            <person name="Floriano A.M."/>
            <person name="Gaiarsa S."/>
            <person name="Benken K."/>
            <person name="Modeo L."/>
            <person name="Bandi C."/>
            <person name="Potekhin A."/>
            <person name="Sassera D."/>
            <person name="Petroni G."/>
        </authorList>
    </citation>
    <scope>NUCLEOTIDE SEQUENCE [LARGE SCALE GENOMIC DNA]</scope>
    <source>
        <strain evidence="4">CyL4-1</strain>
    </source>
</reference>
<dbReference type="EMBL" id="CP029077">
    <property type="protein sequence ID" value="QED23618.1"/>
    <property type="molecule type" value="Genomic_DNA"/>
</dbReference>
<protein>
    <recommendedName>
        <fullName evidence="3">AMP nucleosidase</fullName>
        <ecNumber evidence="2">3.2.2.4</ecNumber>
    </recommendedName>
    <alternativeName>
        <fullName evidence="3">AMP nucleosidase</fullName>
    </alternativeName>
</protein>
<evidence type="ECO:0000313" key="4">
    <source>
        <dbReference type="EMBL" id="QED23618.1"/>
    </source>
</evidence>
<sequence length="279" mass="31199">MKISDLIARLEAENTRKSRLLLDVCRQYLPFENVVNLNQNSASFVAKNTEISPSQLLTDGFLSKIAQIEFGQNGFVFAGGSHKSISEKTAMIAEEFGFLYGSNFQDNARLATGATTKFMEIINTGLVKSGDFAITATTNFPVVMDKVNRSIKYCFRASNFTSMESFLIHNSIAGVFFEGGIGTSYEAFSMLIERQCGTISKSVPVIFVTSENNENFIHNLIENMHQNGKIYDADFENIYTANTAAQIISILKQHINIPNDNEKHEYIRAIFSVLDDKYL</sequence>
<evidence type="ECO:0000256" key="1">
    <source>
        <dbReference type="ARBA" id="ARBA00000274"/>
    </source>
</evidence>
<dbReference type="GO" id="GO:0008714">
    <property type="term" value="F:AMP nucleosidase activity"/>
    <property type="evidence" value="ECO:0007669"/>
    <property type="project" value="UniProtKB-EC"/>
</dbReference>
<keyword evidence="5" id="KW-1185">Reference proteome</keyword>
<evidence type="ECO:0000313" key="5">
    <source>
        <dbReference type="Proteomes" id="UP000321934"/>
    </source>
</evidence>
<dbReference type="PANTHER" id="PTHR43393:SF3">
    <property type="entry name" value="LYSINE DECARBOXYLASE-LIKE PROTEIN"/>
    <property type="match status" value="1"/>
</dbReference>
<evidence type="ECO:0000256" key="3">
    <source>
        <dbReference type="ARBA" id="ARBA00031983"/>
    </source>
</evidence>
<dbReference type="RefSeq" id="WP_146820882.1">
    <property type="nucleotide sequence ID" value="NZ_CP029077.1"/>
</dbReference>
<comment type="catalytic activity">
    <reaction evidence="1">
        <text>AMP + H2O = D-ribose 5-phosphate + adenine</text>
        <dbReference type="Rhea" id="RHEA:20129"/>
        <dbReference type="ChEBI" id="CHEBI:15377"/>
        <dbReference type="ChEBI" id="CHEBI:16708"/>
        <dbReference type="ChEBI" id="CHEBI:78346"/>
        <dbReference type="ChEBI" id="CHEBI:456215"/>
        <dbReference type="EC" id="3.2.2.4"/>
    </reaction>
</comment>
<dbReference type="PANTHER" id="PTHR43393">
    <property type="entry name" value="CYTOKININ RIBOSIDE 5'-MONOPHOSPHATE PHOSPHORIBOHYDROLASE"/>
    <property type="match status" value="1"/>
</dbReference>
<accession>A0A5B8XE78</accession>
<dbReference type="InterPro" id="IPR052341">
    <property type="entry name" value="LOG_family_nucleotidases"/>
</dbReference>
<dbReference type="InterPro" id="IPR031100">
    <property type="entry name" value="LOG_fam"/>
</dbReference>
<dbReference type="EC" id="3.2.2.4" evidence="2"/>
<evidence type="ECO:0000256" key="2">
    <source>
        <dbReference type="ARBA" id="ARBA00011985"/>
    </source>
</evidence>
<gene>
    <name evidence="4" type="ORF">Deia_00831</name>
</gene>
<dbReference type="Pfam" id="PF03641">
    <property type="entry name" value="Lysine_decarbox"/>
    <property type="match status" value="1"/>
</dbReference>
<dbReference type="Gene3D" id="3.40.50.450">
    <property type="match status" value="1"/>
</dbReference>
<dbReference type="Proteomes" id="UP000321934">
    <property type="component" value="Chromosome"/>
</dbReference>
<proteinExistence type="predicted"/>
<organism evidence="4 5">
    <name type="scientific">Candidatus Deianiraea vastatrix</name>
    <dbReference type="NCBI Taxonomy" id="2163644"/>
    <lineage>
        <taxon>Bacteria</taxon>
        <taxon>Pseudomonadati</taxon>
        <taxon>Pseudomonadota</taxon>
        <taxon>Alphaproteobacteria</taxon>
        <taxon>Rickettsiales</taxon>
        <taxon>Candidatus Deianiraeaceae</taxon>
        <taxon>Candidatus Deianiraea</taxon>
    </lineage>
</organism>
<dbReference type="OrthoDB" id="9801098at2"/>
<dbReference type="SUPFAM" id="SSF102405">
    <property type="entry name" value="MCP/YpsA-like"/>
    <property type="match status" value="1"/>
</dbReference>
<name>A0A5B8XE78_9RICK</name>
<dbReference type="GO" id="GO:0005829">
    <property type="term" value="C:cytosol"/>
    <property type="evidence" value="ECO:0007669"/>
    <property type="project" value="TreeGrafter"/>
</dbReference>
<dbReference type="AlphaFoldDB" id="A0A5B8XE78"/>